<dbReference type="Gene3D" id="3.30.160.60">
    <property type="entry name" value="Classic Zinc Finger"/>
    <property type="match status" value="1"/>
</dbReference>
<dbReference type="PROSITE" id="PS00028">
    <property type="entry name" value="ZINC_FINGER_C2H2_1"/>
    <property type="match status" value="1"/>
</dbReference>
<evidence type="ECO:0000256" key="1">
    <source>
        <dbReference type="SAM" id="SignalP"/>
    </source>
</evidence>
<dbReference type="EMBL" id="ASGP02000002">
    <property type="protein sequence ID" value="KAH9522970.1"/>
    <property type="molecule type" value="Genomic_DNA"/>
</dbReference>
<keyword evidence="4" id="KW-1185">Reference proteome</keyword>
<gene>
    <name evidence="3" type="ORF">DERF_006523</name>
</gene>
<feature type="chain" id="PRO_5037735531" description="C2H2-type domain-containing protein" evidence="1">
    <location>
        <begin position="17"/>
        <end position="75"/>
    </location>
</feature>
<evidence type="ECO:0000313" key="3">
    <source>
        <dbReference type="EMBL" id="KAH9522970.1"/>
    </source>
</evidence>
<organism evidence="3 4">
    <name type="scientific">Dermatophagoides farinae</name>
    <name type="common">American house dust mite</name>
    <dbReference type="NCBI Taxonomy" id="6954"/>
    <lineage>
        <taxon>Eukaryota</taxon>
        <taxon>Metazoa</taxon>
        <taxon>Ecdysozoa</taxon>
        <taxon>Arthropoda</taxon>
        <taxon>Chelicerata</taxon>
        <taxon>Arachnida</taxon>
        <taxon>Acari</taxon>
        <taxon>Acariformes</taxon>
        <taxon>Sarcoptiformes</taxon>
        <taxon>Astigmata</taxon>
        <taxon>Psoroptidia</taxon>
        <taxon>Analgoidea</taxon>
        <taxon>Pyroglyphidae</taxon>
        <taxon>Dermatophagoidinae</taxon>
        <taxon>Dermatophagoides</taxon>
    </lineage>
</organism>
<keyword evidence="1" id="KW-0732">Signal</keyword>
<dbReference type="InterPro" id="IPR013087">
    <property type="entry name" value="Znf_C2H2_type"/>
</dbReference>
<accession>A0A922LC66</accession>
<dbReference type="AlphaFoldDB" id="A0A922LC66"/>
<protein>
    <recommendedName>
        <fullName evidence="2">C2H2-type domain-containing protein</fullName>
    </recommendedName>
</protein>
<feature type="signal peptide" evidence="1">
    <location>
        <begin position="1"/>
        <end position="16"/>
    </location>
</feature>
<name>A0A922LC66_DERFA</name>
<proteinExistence type="predicted"/>
<evidence type="ECO:0000313" key="4">
    <source>
        <dbReference type="Proteomes" id="UP000790347"/>
    </source>
</evidence>
<evidence type="ECO:0000259" key="2">
    <source>
        <dbReference type="PROSITE" id="PS00028"/>
    </source>
</evidence>
<sequence length="75" mass="8701">MSVIVEMVACFFSIHATILVTSESQHSTLNVMACMKLLETNYCVLCPWPLCGKKFPNMWKYKEHQNTYHLVMINC</sequence>
<reference evidence="3" key="2">
    <citation type="journal article" date="2022" name="Res Sq">
        <title>Comparative Genomics Reveals Insights into the Divergent Evolution of Astigmatic Mites and Household Pest Adaptations.</title>
        <authorList>
            <person name="Xiong Q."/>
            <person name="Wan A.T.-Y."/>
            <person name="Liu X.-Y."/>
            <person name="Fung C.S.-H."/>
            <person name="Xiao X."/>
            <person name="Malainual N."/>
            <person name="Hou J."/>
            <person name="Wang L."/>
            <person name="Wang M."/>
            <person name="Yang K."/>
            <person name="Cui Y."/>
            <person name="Leung E."/>
            <person name="Nong W."/>
            <person name="Shin S.-K."/>
            <person name="Au S."/>
            <person name="Jeong K.Y."/>
            <person name="Chew F.T."/>
            <person name="Hui J."/>
            <person name="Leung T.F."/>
            <person name="Tungtrongchitr A."/>
            <person name="Zhong N."/>
            <person name="Liu Z."/>
            <person name="Tsui S."/>
        </authorList>
    </citation>
    <scope>NUCLEOTIDE SEQUENCE</scope>
    <source>
        <strain evidence="3">Derf</strain>
        <tissue evidence="3">Whole organism</tissue>
    </source>
</reference>
<feature type="domain" description="C2H2-type" evidence="2">
    <location>
        <begin position="46"/>
        <end position="69"/>
    </location>
</feature>
<reference evidence="3" key="1">
    <citation type="submission" date="2013-05" db="EMBL/GenBank/DDBJ databases">
        <authorList>
            <person name="Yim A.K.Y."/>
            <person name="Chan T.F."/>
            <person name="Ji K.M."/>
            <person name="Liu X.Y."/>
            <person name="Zhou J.W."/>
            <person name="Li R.Q."/>
            <person name="Yang K.Y."/>
            <person name="Li J."/>
            <person name="Li M."/>
            <person name="Law P.T.W."/>
            <person name="Wu Y.L."/>
            <person name="Cai Z.L."/>
            <person name="Qin H."/>
            <person name="Bao Y."/>
            <person name="Leung R.K.K."/>
            <person name="Ng P.K.S."/>
            <person name="Zou J."/>
            <person name="Zhong X.J."/>
            <person name="Ran P.X."/>
            <person name="Zhong N.S."/>
            <person name="Liu Z.G."/>
            <person name="Tsui S.K.W."/>
        </authorList>
    </citation>
    <scope>NUCLEOTIDE SEQUENCE</scope>
    <source>
        <strain evidence="3">Derf</strain>
        <tissue evidence="3">Whole organism</tissue>
    </source>
</reference>
<dbReference type="Proteomes" id="UP000790347">
    <property type="component" value="Unassembled WGS sequence"/>
</dbReference>
<comment type="caution">
    <text evidence="3">The sequence shown here is derived from an EMBL/GenBank/DDBJ whole genome shotgun (WGS) entry which is preliminary data.</text>
</comment>